<evidence type="ECO:0000313" key="19">
    <source>
        <dbReference type="EMBL" id="CAL1272819.1"/>
    </source>
</evidence>
<evidence type="ECO:0000256" key="1">
    <source>
        <dbReference type="ARBA" id="ARBA00004175"/>
    </source>
</evidence>
<feature type="domain" description="RING-type" evidence="18">
    <location>
        <begin position="34"/>
        <end position="72"/>
    </location>
</feature>
<evidence type="ECO:0000256" key="5">
    <source>
        <dbReference type="ARBA" id="ARBA00022537"/>
    </source>
</evidence>
<keyword evidence="6" id="KW-0597">Phosphoprotein</keyword>
<dbReference type="SMART" id="SM00248">
    <property type="entry name" value="ANK"/>
    <property type="match status" value="8"/>
</dbReference>
<dbReference type="SUPFAM" id="SSF52540">
    <property type="entry name" value="P-loop containing nucleoside triphosphate hydrolases"/>
    <property type="match status" value="1"/>
</dbReference>
<evidence type="ECO:0000256" key="7">
    <source>
        <dbReference type="ARBA" id="ARBA00022656"/>
    </source>
</evidence>
<keyword evidence="10 17" id="KW-0479">Metal-binding</keyword>
<dbReference type="GO" id="GO:0044231">
    <property type="term" value="C:host cell presynaptic membrane"/>
    <property type="evidence" value="ECO:0007669"/>
    <property type="project" value="UniProtKB-KW"/>
</dbReference>
<dbReference type="Pfam" id="PF25520">
    <property type="entry name" value="AAA_lid_TANC1"/>
    <property type="match status" value="1"/>
</dbReference>
<keyword evidence="8" id="KW-0528">Neurotoxin</keyword>
<keyword evidence="20" id="KW-1185">Reference proteome</keyword>
<dbReference type="Gene3D" id="1.25.40.20">
    <property type="entry name" value="Ankyrin repeat-containing domain"/>
    <property type="match status" value="2"/>
</dbReference>
<gene>
    <name evidence="19" type="ORF">LARSCL_LOCUS6597</name>
</gene>
<organism evidence="19 20">
    <name type="scientific">Larinioides sclopetarius</name>
    <dbReference type="NCBI Taxonomy" id="280406"/>
    <lineage>
        <taxon>Eukaryota</taxon>
        <taxon>Metazoa</taxon>
        <taxon>Ecdysozoa</taxon>
        <taxon>Arthropoda</taxon>
        <taxon>Chelicerata</taxon>
        <taxon>Arachnida</taxon>
        <taxon>Araneae</taxon>
        <taxon>Araneomorphae</taxon>
        <taxon>Entelegynae</taxon>
        <taxon>Araneoidea</taxon>
        <taxon>Araneidae</taxon>
        <taxon>Larinioides</taxon>
    </lineage>
</organism>
<proteinExistence type="predicted"/>
<name>A0AAV1ZQY1_9ARAC</name>
<evidence type="ECO:0000256" key="17">
    <source>
        <dbReference type="PROSITE-ProRule" id="PRU00175"/>
    </source>
</evidence>
<evidence type="ECO:0000256" key="15">
    <source>
        <dbReference type="ARBA" id="ARBA00023298"/>
    </source>
</evidence>
<sequence>MLLWPWDEWVRPIRTLFSRRRRSRWKEKWDKGVCCHCKLPFDTGKKRRVVDSCGHHRCYACLCAQDACPVCSREAVVYKSPQKTQRVCEKNEIQDSNETSYRKRMKISNESGKDSADENNLVIHHEERNSKRFSQISNISSEFSFDATFPSSAANSIMLKPLYFEVPQTEEVSSFLYRDWIFQEISKVIGVSNLKGILLVGDEGCGKTSLILQLVDWSSFGRKRKSVILNDVTVGSLEMFERLASQVVGYHFCQMDCRETCLIPDFIHSLAAQLCQAPQLLEYRNFLLQNESCQQLLSLEACIEDPYKAFEKGILEPLVNLTRYPATPSVLVIDSIHESEGPSRSINSFLTIYIDRFPSWLKVVMSVNSSDVSKVSSLPFHRIDLDCAMVKVREDLLRYIDCRINSGSALQANVSAYRDEKQISRFAEHLASGEKASFLFVKLVLDLLQQNHLVIKSSSFKVIPVSLDEIFTLMFSLRFPTSVTFSKVKPILEICLASLRPLTAVEIFYCLEAASLVPSFAWSDFTQTLRTLSGILIQRKDESLMLSHPSIRRWLLKTNKFSCDVRNGHSYLAVLPARLRYPITQEKQSELIYHLCRSNLFQDEEGLRALLLHHSLDTPSALIKAPRILVWTDEQTIRLLMKAGANPNSQVDSPSRQPILNLACKIGFSEIVHLLAGFGADTNSSDAFGKTPAMEAADHGYLKIMQILLSSGAKIHAQDEIGRCALSYAAEKGFSHIVALLVESNSWPSPFLRSQAIHRALVAACGNRNLQMCEYLMKIRDGSEKSIQGFNSACSLGQMAVCQFFLDNSLSGHDILLQAAARGDLPALRILVDKGCSLDIKDKNGRTALTWACIHGKIDAVRFLIEKDANIKAKDLCTPLHMAAIHADEDLVTLLLTKGADPEVRNRENLTPLECSISARNVSTTLGLLKGGVTIGSEAFKHAQGHSKIYSLLLDKLLSDGVLLFEKGNFIEANHRFQYALGKACFGENLELIRNRLQEGLHRCKLKMNMKNEELEKDVWKVTKPVMTGALMDTTNINNVSYCK</sequence>
<dbReference type="PANTHER" id="PTHR24166">
    <property type="entry name" value="ROLLING PEBBLES, ISOFORM B"/>
    <property type="match status" value="1"/>
</dbReference>
<evidence type="ECO:0000256" key="9">
    <source>
        <dbReference type="ARBA" id="ARBA00022737"/>
    </source>
</evidence>
<keyword evidence="4" id="KW-0964">Secreted</keyword>
<dbReference type="SUPFAM" id="SSF48403">
    <property type="entry name" value="Ankyrin repeat"/>
    <property type="match status" value="1"/>
</dbReference>
<evidence type="ECO:0000256" key="8">
    <source>
        <dbReference type="ARBA" id="ARBA00022699"/>
    </source>
</evidence>
<dbReference type="InterPro" id="IPR002110">
    <property type="entry name" value="Ankyrin_rpt"/>
</dbReference>
<feature type="repeat" description="ANK" evidence="16">
    <location>
        <begin position="811"/>
        <end position="843"/>
    </location>
</feature>
<keyword evidence="5" id="KW-0472">Membrane</keyword>
<dbReference type="PROSITE" id="PS50089">
    <property type="entry name" value="ZF_RING_2"/>
    <property type="match status" value="1"/>
</dbReference>
<keyword evidence="3" id="KW-0268">Exocytosis</keyword>
<evidence type="ECO:0000256" key="16">
    <source>
        <dbReference type="PROSITE-ProRule" id="PRU00023"/>
    </source>
</evidence>
<feature type="repeat" description="ANK" evidence="16">
    <location>
        <begin position="688"/>
        <end position="720"/>
    </location>
</feature>
<evidence type="ECO:0000256" key="2">
    <source>
        <dbReference type="ARBA" id="ARBA00004613"/>
    </source>
</evidence>
<evidence type="ECO:0000256" key="13">
    <source>
        <dbReference type="ARBA" id="ARBA00023028"/>
    </source>
</evidence>
<evidence type="ECO:0000256" key="4">
    <source>
        <dbReference type="ARBA" id="ARBA00022525"/>
    </source>
</evidence>
<evidence type="ECO:0000256" key="10">
    <source>
        <dbReference type="ARBA" id="ARBA00022771"/>
    </source>
</evidence>
<dbReference type="Proteomes" id="UP001497382">
    <property type="component" value="Unassembled WGS sequence"/>
</dbReference>
<keyword evidence="10 17" id="KW-0863">Zinc-finger</keyword>
<dbReference type="GO" id="GO:0044218">
    <property type="term" value="C:other organism cell membrane"/>
    <property type="evidence" value="ECO:0007669"/>
    <property type="project" value="UniProtKB-KW"/>
</dbReference>
<dbReference type="GO" id="GO:0006887">
    <property type="term" value="P:exocytosis"/>
    <property type="evidence" value="ECO:0007669"/>
    <property type="project" value="UniProtKB-KW"/>
</dbReference>
<protein>
    <recommendedName>
        <fullName evidence="18">RING-type domain-containing protein</fullName>
    </recommendedName>
</protein>
<dbReference type="GO" id="GO:0008270">
    <property type="term" value="F:zinc ion binding"/>
    <property type="evidence" value="ECO:0007669"/>
    <property type="project" value="UniProtKB-KW"/>
</dbReference>
<evidence type="ECO:0000256" key="14">
    <source>
        <dbReference type="ARBA" id="ARBA00023043"/>
    </source>
</evidence>
<dbReference type="PANTHER" id="PTHR24166:SF55">
    <property type="entry name" value="ROLLING PEBBLES, ISOFORM B"/>
    <property type="match status" value="1"/>
</dbReference>
<evidence type="ECO:0000313" key="20">
    <source>
        <dbReference type="Proteomes" id="UP001497382"/>
    </source>
</evidence>
<dbReference type="PROSITE" id="PS50297">
    <property type="entry name" value="ANK_REP_REGION"/>
    <property type="match status" value="3"/>
</dbReference>
<evidence type="ECO:0000256" key="12">
    <source>
        <dbReference type="ARBA" id="ARBA00022833"/>
    </source>
</evidence>
<dbReference type="Pfam" id="PF25521">
    <property type="entry name" value="WHD_TANC1"/>
    <property type="match status" value="1"/>
</dbReference>
<evidence type="ECO:0000256" key="11">
    <source>
        <dbReference type="ARBA" id="ARBA00022803"/>
    </source>
</evidence>
<dbReference type="InterPro" id="IPR001841">
    <property type="entry name" value="Znf_RING"/>
</dbReference>
<dbReference type="GO" id="GO:0005576">
    <property type="term" value="C:extracellular region"/>
    <property type="evidence" value="ECO:0007669"/>
    <property type="project" value="UniProtKB-SubCell"/>
</dbReference>
<feature type="repeat" description="ANK" evidence="16">
    <location>
        <begin position="875"/>
        <end position="907"/>
    </location>
</feature>
<accession>A0AAV1ZQY1</accession>
<evidence type="ECO:0000256" key="6">
    <source>
        <dbReference type="ARBA" id="ARBA00022553"/>
    </source>
</evidence>
<comment type="subcellular location">
    <subcellularLocation>
        <location evidence="2">Secreted</location>
    </subcellularLocation>
    <subcellularLocation>
        <location evidence="1">Target cell membrane</location>
    </subcellularLocation>
</comment>
<feature type="repeat" description="ANK" evidence="16">
    <location>
        <begin position="844"/>
        <end position="876"/>
    </location>
</feature>
<reference evidence="19 20" key="1">
    <citation type="submission" date="2024-04" db="EMBL/GenBank/DDBJ databases">
        <authorList>
            <person name="Rising A."/>
            <person name="Reimegard J."/>
            <person name="Sonavane S."/>
            <person name="Akerstrom W."/>
            <person name="Nylinder S."/>
            <person name="Hedman E."/>
            <person name="Kallberg Y."/>
        </authorList>
    </citation>
    <scope>NUCLEOTIDE SEQUENCE [LARGE SCALE GENOMIC DNA]</scope>
</reference>
<keyword evidence="5" id="KW-1052">Target cell membrane</keyword>
<comment type="caution">
    <text evidence="19">The sequence shown here is derived from an EMBL/GenBank/DDBJ whole genome shotgun (WGS) entry which is preliminary data.</text>
</comment>
<keyword evidence="7" id="KW-0800">Toxin</keyword>
<dbReference type="Pfam" id="PF12796">
    <property type="entry name" value="Ank_2"/>
    <property type="match status" value="2"/>
</dbReference>
<dbReference type="InterPro" id="IPR036770">
    <property type="entry name" value="Ankyrin_rpt-contain_sf"/>
</dbReference>
<dbReference type="Pfam" id="PF00023">
    <property type="entry name" value="Ank"/>
    <property type="match status" value="1"/>
</dbReference>
<evidence type="ECO:0000259" key="18">
    <source>
        <dbReference type="PROSITE" id="PS50089"/>
    </source>
</evidence>
<dbReference type="EMBL" id="CAXIEN010000063">
    <property type="protein sequence ID" value="CAL1272819.1"/>
    <property type="molecule type" value="Genomic_DNA"/>
</dbReference>
<keyword evidence="11" id="KW-0802">TPR repeat</keyword>
<dbReference type="InterPro" id="IPR058056">
    <property type="entry name" value="WH_TANC1/2"/>
</dbReference>
<dbReference type="InterPro" id="IPR027417">
    <property type="entry name" value="P-loop_NTPase"/>
</dbReference>
<keyword evidence="15" id="KW-1053">Target membrane</keyword>
<dbReference type="AlphaFoldDB" id="A0AAV1ZQY1"/>
<keyword evidence="9" id="KW-0677">Repeat</keyword>
<dbReference type="InterPro" id="IPR058018">
    <property type="entry name" value="AAA_lid_TANC1/2"/>
</dbReference>
<dbReference type="PROSITE" id="PS50088">
    <property type="entry name" value="ANK_REPEAT"/>
    <property type="match status" value="4"/>
</dbReference>
<dbReference type="InterPro" id="IPR050889">
    <property type="entry name" value="Dendritic_Spine_Reg/Scaffold"/>
</dbReference>
<keyword evidence="13" id="KW-0638">Presynaptic neurotoxin</keyword>
<keyword evidence="12" id="KW-0862">Zinc</keyword>
<keyword evidence="14 16" id="KW-0040">ANK repeat</keyword>
<evidence type="ECO:0000256" key="3">
    <source>
        <dbReference type="ARBA" id="ARBA00022483"/>
    </source>
</evidence>
<dbReference type="GO" id="GO:0090729">
    <property type="term" value="F:toxin activity"/>
    <property type="evidence" value="ECO:0007669"/>
    <property type="project" value="UniProtKB-KW"/>
</dbReference>